<feature type="coiled-coil region" evidence="10">
    <location>
        <begin position="293"/>
        <end position="343"/>
    </location>
</feature>
<dbReference type="CDD" id="cd05387">
    <property type="entry name" value="BY-kinase"/>
    <property type="match status" value="1"/>
</dbReference>
<evidence type="ECO:0000313" key="14">
    <source>
        <dbReference type="EMBL" id="RFN60028.1"/>
    </source>
</evidence>
<dbReference type="AlphaFoldDB" id="A0A3E1QD05"/>
<protein>
    <recommendedName>
        <fullName evidence="3">non-specific protein-tyrosine kinase</fullName>
        <ecNumber evidence="3">2.7.10.2</ecNumber>
    </recommendedName>
</protein>
<dbReference type="OrthoDB" id="9794577at2"/>
<evidence type="ECO:0000256" key="4">
    <source>
        <dbReference type="ARBA" id="ARBA00022679"/>
    </source>
</evidence>
<evidence type="ECO:0000256" key="6">
    <source>
        <dbReference type="ARBA" id="ARBA00022777"/>
    </source>
</evidence>
<dbReference type="PANTHER" id="PTHR32309:SF13">
    <property type="entry name" value="FERRIC ENTEROBACTIN TRANSPORT PROTEIN FEPE"/>
    <property type="match status" value="1"/>
</dbReference>
<keyword evidence="15" id="KW-1185">Reference proteome</keyword>
<feature type="transmembrane region" description="Helical" evidence="11">
    <location>
        <begin position="23"/>
        <end position="44"/>
    </location>
</feature>
<keyword evidence="5" id="KW-0547">Nucleotide-binding</keyword>
<evidence type="ECO:0000256" key="5">
    <source>
        <dbReference type="ARBA" id="ARBA00022741"/>
    </source>
</evidence>
<dbReference type="Proteomes" id="UP000261082">
    <property type="component" value="Unassembled WGS sequence"/>
</dbReference>
<evidence type="ECO:0000256" key="10">
    <source>
        <dbReference type="SAM" id="Coils"/>
    </source>
</evidence>
<dbReference type="InterPro" id="IPR005702">
    <property type="entry name" value="Wzc-like_C"/>
</dbReference>
<dbReference type="PANTHER" id="PTHR32309">
    <property type="entry name" value="TYROSINE-PROTEIN KINASE"/>
    <property type="match status" value="1"/>
</dbReference>
<dbReference type="SUPFAM" id="SSF52540">
    <property type="entry name" value="P-loop containing nucleoside triphosphate hydrolases"/>
    <property type="match status" value="1"/>
</dbReference>
<evidence type="ECO:0000256" key="9">
    <source>
        <dbReference type="ARBA" id="ARBA00051245"/>
    </source>
</evidence>
<comment type="similarity">
    <text evidence="1">Belongs to the CpsD/CapB family.</text>
</comment>
<keyword evidence="11" id="KW-0812">Transmembrane</keyword>
<keyword evidence="11" id="KW-1133">Transmembrane helix</keyword>
<name>A0A3E1QD05_9FLAO</name>
<evidence type="ECO:0000259" key="13">
    <source>
        <dbReference type="Pfam" id="PF13807"/>
    </source>
</evidence>
<dbReference type="RefSeq" id="WP_117159087.1">
    <property type="nucleotide sequence ID" value="NZ_QVID01000001.1"/>
</dbReference>
<dbReference type="Pfam" id="PF13807">
    <property type="entry name" value="GNVR"/>
    <property type="match status" value="1"/>
</dbReference>
<keyword evidence="7" id="KW-0067">ATP-binding</keyword>
<keyword evidence="10" id="KW-0175">Coiled coil</keyword>
<comment type="caution">
    <text evidence="14">The sequence shown here is derived from an EMBL/GenBank/DDBJ whole genome shotgun (WGS) entry which is preliminary data.</text>
</comment>
<feature type="transmembrane region" description="Helical" evidence="11">
    <location>
        <begin position="514"/>
        <end position="535"/>
    </location>
</feature>
<dbReference type="GO" id="GO:0004715">
    <property type="term" value="F:non-membrane spanning protein tyrosine kinase activity"/>
    <property type="evidence" value="ECO:0007669"/>
    <property type="project" value="UniProtKB-EC"/>
</dbReference>
<dbReference type="InterPro" id="IPR050445">
    <property type="entry name" value="Bact_polysacc_biosynth/exp"/>
</dbReference>
<dbReference type="InterPro" id="IPR032807">
    <property type="entry name" value="GNVR"/>
</dbReference>
<evidence type="ECO:0000256" key="1">
    <source>
        <dbReference type="ARBA" id="ARBA00007316"/>
    </source>
</evidence>
<evidence type="ECO:0000256" key="2">
    <source>
        <dbReference type="ARBA" id="ARBA00008883"/>
    </source>
</evidence>
<dbReference type="Gene3D" id="3.40.50.300">
    <property type="entry name" value="P-loop containing nucleotide triphosphate hydrolases"/>
    <property type="match status" value="1"/>
</dbReference>
<sequence>MSEEFDIKEISASFDIKSLLLKILAYWPLFLISLAIGFTIAYYINVRKLPVYSMDTLISIKDDQNPFFTSNTSLTFNWGGTTDKVNTAIINLTSRSHNEKVVERLQYYMDYLKDGEYQQVNAYKKTPFLVEVDTSGVQIVGKQFKIVFKDSVTYTLSSVFEGNSESLQNYHTKEKTTQFIEAQKFSREYKLGEKVKLPFLRVTLVPFEEVEVVPGVPYYISFYNFDGIVGRYSKVDVSPESRGGSVLKLLLSGANKAQLVDYLNASVAVLSEDMLERKNLFATKTIRFIDSSLTEKSRELGNVEDELNAFRSKNEIFNLETEGQEISAKLNALDLRKEDIERETNYYNTLEDYLVNRTDYRNVPAPSVAGIQEGSIIGGVGRIVSLAEERNKLQYSYREGAPVFADIDRRIDAVKRVLLENIRSSKELKNQELSSINSNIGQYESEIRGLPKEQQELLKIQRRYNLSEGTYNLFLSKRSEAGLVKAANVSDVLVIDSAKDTGGGQIGPNTQMNYIIALLLGILIPLMFIILRMFFSTKVTTIKDVEQNTKIPILGVIGKSYLENNLAVVTKPKSAVAEGFRALRSSLQFMYKKQGVTGAKTVLVTSSVSGEGKTFTSINIASVFALSEKKTVLLGLDLRRPKIFDDFEINNKVGVVNYLIEDASIDEIIQKTKVGHLDVITSGPVPPNPSELLMGENMSRLIDELKEQYDYIILDTPPLGLVADALELLKYADATIYMVRQNYTKKGMFDIVNEKYRTGEITNISIVMNFFEEKAKYGYGYGYGYGGYGYGKYGNGYHQNAKKPSLLTRIKNIFKR</sequence>
<keyword evidence="8" id="KW-0829">Tyrosine-protein kinase</keyword>
<dbReference type="EC" id="2.7.10.2" evidence="3"/>
<evidence type="ECO:0000259" key="12">
    <source>
        <dbReference type="Pfam" id="PF13614"/>
    </source>
</evidence>
<keyword evidence="4 14" id="KW-0808">Transferase</keyword>
<dbReference type="Pfam" id="PF13614">
    <property type="entry name" value="AAA_31"/>
    <property type="match status" value="1"/>
</dbReference>
<accession>A0A3E1QD05</accession>
<evidence type="ECO:0000256" key="8">
    <source>
        <dbReference type="ARBA" id="ARBA00023137"/>
    </source>
</evidence>
<comment type="catalytic activity">
    <reaction evidence="9">
        <text>L-tyrosyl-[protein] + ATP = O-phospho-L-tyrosyl-[protein] + ADP + H(+)</text>
        <dbReference type="Rhea" id="RHEA:10596"/>
        <dbReference type="Rhea" id="RHEA-COMP:10136"/>
        <dbReference type="Rhea" id="RHEA-COMP:20101"/>
        <dbReference type="ChEBI" id="CHEBI:15378"/>
        <dbReference type="ChEBI" id="CHEBI:30616"/>
        <dbReference type="ChEBI" id="CHEBI:46858"/>
        <dbReference type="ChEBI" id="CHEBI:61978"/>
        <dbReference type="ChEBI" id="CHEBI:456216"/>
        <dbReference type="EC" id="2.7.10.2"/>
    </reaction>
</comment>
<dbReference type="FunFam" id="3.40.50.300:FF:000527">
    <property type="entry name" value="Tyrosine-protein kinase etk"/>
    <property type="match status" value="1"/>
</dbReference>
<feature type="domain" description="AAA" evidence="12">
    <location>
        <begin position="601"/>
        <end position="753"/>
    </location>
</feature>
<feature type="domain" description="Tyrosine-protein kinase G-rich" evidence="13">
    <location>
        <begin position="453"/>
        <end position="533"/>
    </location>
</feature>
<organism evidence="14 15">
    <name type="scientific">Marixanthomonas ophiurae</name>
    <dbReference type="NCBI Taxonomy" id="387659"/>
    <lineage>
        <taxon>Bacteria</taxon>
        <taxon>Pseudomonadati</taxon>
        <taxon>Bacteroidota</taxon>
        <taxon>Flavobacteriia</taxon>
        <taxon>Flavobacteriales</taxon>
        <taxon>Flavobacteriaceae</taxon>
        <taxon>Marixanthomonas</taxon>
    </lineage>
</organism>
<keyword evidence="6 14" id="KW-0418">Kinase</keyword>
<dbReference type="NCBIfam" id="TIGR01007">
    <property type="entry name" value="eps_fam"/>
    <property type="match status" value="1"/>
</dbReference>
<dbReference type="InterPro" id="IPR027417">
    <property type="entry name" value="P-loop_NTPase"/>
</dbReference>
<keyword evidence="11" id="KW-0472">Membrane</keyword>
<evidence type="ECO:0000256" key="3">
    <source>
        <dbReference type="ARBA" id="ARBA00011903"/>
    </source>
</evidence>
<dbReference type="GO" id="GO:0005524">
    <property type="term" value="F:ATP binding"/>
    <property type="evidence" value="ECO:0007669"/>
    <property type="project" value="UniProtKB-KW"/>
</dbReference>
<dbReference type="GO" id="GO:0042802">
    <property type="term" value="F:identical protein binding"/>
    <property type="evidence" value="ECO:0007669"/>
    <property type="project" value="UniProtKB-ARBA"/>
</dbReference>
<comment type="similarity">
    <text evidence="2">Belongs to the etk/wzc family.</text>
</comment>
<evidence type="ECO:0000256" key="7">
    <source>
        <dbReference type="ARBA" id="ARBA00022840"/>
    </source>
</evidence>
<reference evidence="14 15" key="1">
    <citation type="journal article" date="2007" name="Int. J. Syst. Evol. Microbiol.">
        <title>Marixanthomonas ophiurae gen. nov., sp. nov., a marine bacterium of the family Flavobacteriaceae isolated from a deep-sea brittle star.</title>
        <authorList>
            <person name="Romanenko L.A."/>
            <person name="Uchino M."/>
            <person name="Frolova G.M."/>
            <person name="Mikhailov V.V."/>
        </authorList>
    </citation>
    <scope>NUCLEOTIDE SEQUENCE [LARGE SCALE GENOMIC DNA]</scope>
    <source>
        <strain evidence="14 15">KMM 3046</strain>
    </source>
</reference>
<dbReference type="GO" id="GO:0005886">
    <property type="term" value="C:plasma membrane"/>
    <property type="evidence" value="ECO:0007669"/>
    <property type="project" value="UniProtKB-ARBA"/>
</dbReference>
<proteinExistence type="inferred from homology"/>
<evidence type="ECO:0000256" key="11">
    <source>
        <dbReference type="SAM" id="Phobius"/>
    </source>
</evidence>
<gene>
    <name evidence="14" type="ORF">DZ858_08265</name>
</gene>
<dbReference type="InterPro" id="IPR025669">
    <property type="entry name" value="AAA_dom"/>
</dbReference>
<dbReference type="EMBL" id="QVID01000001">
    <property type="protein sequence ID" value="RFN60028.1"/>
    <property type="molecule type" value="Genomic_DNA"/>
</dbReference>
<evidence type="ECO:0000313" key="15">
    <source>
        <dbReference type="Proteomes" id="UP000261082"/>
    </source>
</evidence>